<dbReference type="EMBL" id="BMAU01021400">
    <property type="protein sequence ID" value="GFY31659.1"/>
    <property type="molecule type" value="Genomic_DNA"/>
</dbReference>
<evidence type="ECO:0000313" key="2">
    <source>
        <dbReference type="Proteomes" id="UP000887159"/>
    </source>
</evidence>
<sequence length="109" mass="12656">MNKIRKTPDISEGCEMKGRWFRISFLYYWSPIILEEFVAVHDDSNGENASRVLKSSEMRKIMKKGSDARRELKRPAVGVIVGRGQLRCHPRHLTMVQNDEVRHQKPSCS</sequence>
<keyword evidence="2" id="KW-1185">Reference proteome</keyword>
<proteinExistence type="predicted"/>
<dbReference type="AlphaFoldDB" id="A0A8X6WBB9"/>
<reference evidence="1" key="1">
    <citation type="submission" date="2020-08" db="EMBL/GenBank/DDBJ databases">
        <title>Multicomponent nature underlies the extraordinary mechanical properties of spider dragline silk.</title>
        <authorList>
            <person name="Kono N."/>
            <person name="Nakamura H."/>
            <person name="Mori M."/>
            <person name="Yoshida Y."/>
            <person name="Ohtoshi R."/>
            <person name="Malay A.D."/>
            <person name="Moran D.A.P."/>
            <person name="Tomita M."/>
            <person name="Numata K."/>
            <person name="Arakawa K."/>
        </authorList>
    </citation>
    <scope>NUCLEOTIDE SEQUENCE</scope>
</reference>
<organism evidence="1 2">
    <name type="scientific">Trichonephila clavipes</name>
    <name type="common">Golden silk orbweaver</name>
    <name type="synonym">Nephila clavipes</name>
    <dbReference type="NCBI Taxonomy" id="2585209"/>
    <lineage>
        <taxon>Eukaryota</taxon>
        <taxon>Metazoa</taxon>
        <taxon>Ecdysozoa</taxon>
        <taxon>Arthropoda</taxon>
        <taxon>Chelicerata</taxon>
        <taxon>Arachnida</taxon>
        <taxon>Araneae</taxon>
        <taxon>Araneomorphae</taxon>
        <taxon>Entelegynae</taxon>
        <taxon>Araneoidea</taxon>
        <taxon>Nephilidae</taxon>
        <taxon>Trichonephila</taxon>
    </lineage>
</organism>
<dbReference type="Proteomes" id="UP000887159">
    <property type="component" value="Unassembled WGS sequence"/>
</dbReference>
<accession>A0A8X6WBB9</accession>
<name>A0A8X6WBB9_TRICX</name>
<protein>
    <submittedName>
        <fullName evidence="1">Uncharacterized protein</fullName>
    </submittedName>
</protein>
<evidence type="ECO:0000313" key="1">
    <source>
        <dbReference type="EMBL" id="GFY31659.1"/>
    </source>
</evidence>
<comment type="caution">
    <text evidence="1">The sequence shown here is derived from an EMBL/GenBank/DDBJ whole genome shotgun (WGS) entry which is preliminary data.</text>
</comment>
<gene>
    <name evidence="1" type="ORF">TNCV_4199701</name>
</gene>